<dbReference type="Pfam" id="PF12673">
    <property type="entry name" value="SipL"/>
    <property type="match status" value="3"/>
</dbReference>
<evidence type="ECO:0000313" key="2">
    <source>
        <dbReference type="EMBL" id="SQB34350.1"/>
    </source>
</evidence>
<sequence>MAIDVIKESIECEQLLGENFSDNIVKAEYVIPDTHPDVIKILTVEVRPKVNNKEVMKDKVYLEGDLEYNVIYLAKEEETMNVFNVSYTGDFSNYVEVKGADYGMDCECEAYVEHMDCNIINERKIGIEGVVKLKAEVYKKYNFEIIKDVEESEDIQMLKNPMEIDKIVNSIETDIIGKGVIEVPNNYPEVDNILNWNINIQDRVVNVYDDKVSIEGKAIINLIYKGKDTRDVFAMEKIIDFDKDLDVENAAPFMRNYSDFYVEGLEVDIKDNDIGEKRVIDLETLVKVNIKLVYKEDMNIIEDAYSPSIFMEMKKESYELNVTHGEGQEEIIVKDDIEIEDSDLRPKEILSCIGNTSITDKRIVEDKVIIDGVLNVNVLYKTNNKDNYIESVSEEIPFSCTVDIPGSKIQMESVAKCILDSIEANIEGGNIAIRAIVKGYAKVNYISNKEFLVDIECIEGELPKKKASITIYVVQNGDTLWKIAKRYYTTIENIININELENPDTIKPGDKLIIPGRAYI</sequence>
<evidence type="ECO:0000313" key="3">
    <source>
        <dbReference type="Proteomes" id="UP000250223"/>
    </source>
</evidence>
<dbReference type="SUPFAM" id="SSF54106">
    <property type="entry name" value="LysM domain"/>
    <property type="match status" value="1"/>
</dbReference>
<protein>
    <submittedName>
        <fullName evidence="2">LysM domain-containing protein</fullName>
    </submittedName>
</protein>
<dbReference type="PANTHER" id="PTHR33734:SF22">
    <property type="entry name" value="MEMBRANE-BOUND LYTIC MUREIN TRANSGLYCOSYLASE D"/>
    <property type="match status" value="1"/>
</dbReference>
<name>A0A2X2Y753_CLOCO</name>
<dbReference type="Pfam" id="PF01476">
    <property type="entry name" value="LysM"/>
    <property type="match status" value="1"/>
</dbReference>
<dbReference type="Proteomes" id="UP000250223">
    <property type="component" value="Unassembled WGS sequence"/>
</dbReference>
<dbReference type="InterPro" id="IPR024300">
    <property type="entry name" value="SipL_SPOCS_dom"/>
</dbReference>
<dbReference type="CDD" id="cd00118">
    <property type="entry name" value="LysM"/>
    <property type="match status" value="1"/>
</dbReference>
<dbReference type="AlphaFoldDB" id="A0A2X2Y753"/>
<dbReference type="InterPro" id="IPR018392">
    <property type="entry name" value="LysM"/>
</dbReference>
<reference evidence="2 3" key="1">
    <citation type="submission" date="2018-06" db="EMBL/GenBank/DDBJ databases">
        <authorList>
            <consortium name="Pathogen Informatics"/>
            <person name="Doyle S."/>
        </authorList>
    </citation>
    <scope>NUCLEOTIDE SEQUENCE [LARGE SCALE GENOMIC DNA]</scope>
    <source>
        <strain evidence="2 3">NCTC13028</strain>
    </source>
</reference>
<dbReference type="SMART" id="SM00257">
    <property type="entry name" value="LysM"/>
    <property type="match status" value="1"/>
</dbReference>
<accession>A0A2X2Y753</accession>
<dbReference type="Gene3D" id="3.10.350.10">
    <property type="entry name" value="LysM domain"/>
    <property type="match status" value="1"/>
</dbReference>
<organism evidence="2 3">
    <name type="scientific">Clostridium cochlearium</name>
    <dbReference type="NCBI Taxonomy" id="1494"/>
    <lineage>
        <taxon>Bacteria</taxon>
        <taxon>Bacillati</taxon>
        <taxon>Bacillota</taxon>
        <taxon>Clostridia</taxon>
        <taxon>Eubacteriales</taxon>
        <taxon>Clostridiaceae</taxon>
        <taxon>Clostridium</taxon>
    </lineage>
</organism>
<dbReference type="RefSeq" id="WP_111921443.1">
    <property type="nucleotide sequence ID" value="NZ_JBCECZ010000001.1"/>
</dbReference>
<evidence type="ECO:0000259" key="1">
    <source>
        <dbReference type="PROSITE" id="PS51782"/>
    </source>
</evidence>
<dbReference type="EMBL" id="UAWC01000007">
    <property type="protein sequence ID" value="SQB34350.1"/>
    <property type="molecule type" value="Genomic_DNA"/>
</dbReference>
<dbReference type="GO" id="GO:0008932">
    <property type="term" value="F:lytic endotransglycosylase activity"/>
    <property type="evidence" value="ECO:0007669"/>
    <property type="project" value="TreeGrafter"/>
</dbReference>
<feature type="domain" description="LysM" evidence="1">
    <location>
        <begin position="470"/>
        <end position="514"/>
    </location>
</feature>
<dbReference type="PROSITE" id="PS51782">
    <property type="entry name" value="LYSM"/>
    <property type="match status" value="1"/>
</dbReference>
<dbReference type="PANTHER" id="PTHR33734">
    <property type="entry name" value="LYSM DOMAIN-CONTAINING GPI-ANCHORED PROTEIN 2"/>
    <property type="match status" value="1"/>
</dbReference>
<dbReference type="InterPro" id="IPR036779">
    <property type="entry name" value="LysM_dom_sf"/>
</dbReference>
<gene>
    <name evidence="2" type="ORF">NCTC13028_01253</name>
</gene>
<proteinExistence type="predicted"/>